<dbReference type="PANTHER" id="PTHR28064">
    <property type="entry name" value="INNER KINETOCHORE SUBUNIT NKP2"/>
    <property type="match status" value="1"/>
</dbReference>
<keyword evidence="4" id="KW-1185">Reference proteome</keyword>
<dbReference type="Pfam" id="PF09447">
    <property type="entry name" value="Cnl2_NKP2"/>
    <property type="match status" value="1"/>
</dbReference>
<dbReference type="PANTHER" id="PTHR28064:SF1">
    <property type="entry name" value="INNER KINETOCHORE SUBUNIT NKP2"/>
    <property type="match status" value="1"/>
</dbReference>
<keyword evidence="1" id="KW-0175">Coiled coil</keyword>
<evidence type="ECO:0000256" key="2">
    <source>
        <dbReference type="SAM" id="SignalP"/>
    </source>
</evidence>
<proteinExistence type="predicted"/>
<accession>A0A6A6HFP7</accession>
<dbReference type="InterPro" id="IPR018565">
    <property type="entry name" value="Nkp2/Cnl2"/>
</dbReference>
<dbReference type="EMBL" id="ML991784">
    <property type="protein sequence ID" value="KAF2236658.1"/>
    <property type="molecule type" value="Genomic_DNA"/>
</dbReference>
<sequence length="214" mass="23501">MPPTESSILSNFLLSAATLSSAVTNEEFADLFPDTKKDSPEVGQLYRELQHQRAIDADDVQHNIELEVRRGDKMKRDIMRTRKAESQGHKMDGFDARDTAMEVTLFGDRSDLPQAKPHSIRTIQHAIANACKELEVEIAEMEAEAGSLLGNARSTIDDLSALGYRGFDGSSSTPNTDNLNQEALESLIRLQEVCRDIDNGAQAYGETSKNSSAG</sequence>
<evidence type="ECO:0000313" key="3">
    <source>
        <dbReference type="EMBL" id="KAF2236658.1"/>
    </source>
</evidence>
<gene>
    <name evidence="3" type="ORF">EV356DRAFT_574933</name>
</gene>
<dbReference type="OrthoDB" id="2311687at2759"/>
<feature type="chain" id="PRO_5025428098" evidence="2">
    <location>
        <begin position="23"/>
        <end position="214"/>
    </location>
</feature>
<dbReference type="AlphaFoldDB" id="A0A6A6HFP7"/>
<evidence type="ECO:0000256" key="1">
    <source>
        <dbReference type="SAM" id="Coils"/>
    </source>
</evidence>
<dbReference type="GO" id="GO:0007059">
    <property type="term" value="P:chromosome segregation"/>
    <property type="evidence" value="ECO:0007669"/>
    <property type="project" value="TreeGrafter"/>
</dbReference>
<feature type="coiled-coil region" evidence="1">
    <location>
        <begin position="124"/>
        <end position="151"/>
    </location>
</feature>
<feature type="signal peptide" evidence="2">
    <location>
        <begin position="1"/>
        <end position="22"/>
    </location>
</feature>
<dbReference type="GO" id="GO:0031511">
    <property type="term" value="C:Mis6-Sim4 complex"/>
    <property type="evidence" value="ECO:0007669"/>
    <property type="project" value="TreeGrafter"/>
</dbReference>
<evidence type="ECO:0000313" key="4">
    <source>
        <dbReference type="Proteomes" id="UP000800092"/>
    </source>
</evidence>
<dbReference type="Proteomes" id="UP000800092">
    <property type="component" value="Unassembled WGS sequence"/>
</dbReference>
<keyword evidence="2" id="KW-0732">Signal</keyword>
<protein>
    <submittedName>
        <fullName evidence="3">Uncharacterized protein</fullName>
    </submittedName>
</protein>
<name>A0A6A6HFP7_VIRVR</name>
<reference evidence="3" key="1">
    <citation type="journal article" date="2020" name="Stud. Mycol.">
        <title>101 Dothideomycetes genomes: a test case for predicting lifestyles and emergence of pathogens.</title>
        <authorList>
            <person name="Haridas S."/>
            <person name="Albert R."/>
            <person name="Binder M."/>
            <person name="Bloem J."/>
            <person name="Labutti K."/>
            <person name="Salamov A."/>
            <person name="Andreopoulos B."/>
            <person name="Baker S."/>
            <person name="Barry K."/>
            <person name="Bills G."/>
            <person name="Bluhm B."/>
            <person name="Cannon C."/>
            <person name="Castanera R."/>
            <person name="Culley D."/>
            <person name="Daum C."/>
            <person name="Ezra D."/>
            <person name="Gonzalez J."/>
            <person name="Henrissat B."/>
            <person name="Kuo A."/>
            <person name="Liang C."/>
            <person name="Lipzen A."/>
            <person name="Lutzoni F."/>
            <person name="Magnuson J."/>
            <person name="Mondo S."/>
            <person name="Nolan M."/>
            <person name="Ohm R."/>
            <person name="Pangilinan J."/>
            <person name="Park H.-J."/>
            <person name="Ramirez L."/>
            <person name="Alfaro M."/>
            <person name="Sun H."/>
            <person name="Tritt A."/>
            <person name="Yoshinaga Y."/>
            <person name="Zwiers L.-H."/>
            <person name="Turgeon B."/>
            <person name="Goodwin S."/>
            <person name="Spatafora J."/>
            <person name="Crous P."/>
            <person name="Grigoriev I."/>
        </authorList>
    </citation>
    <scope>NUCLEOTIDE SEQUENCE</scope>
    <source>
        <strain evidence="3">Tuck. ex Michener</strain>
    </source>
</reference>
<organism evidence="3 4">
    <name type="scientific">Viridothelium virens</name>
    <name type="common">Speckled blister lichen</name>
    <name type="synonym">Trypethelium virens</name>
    <dbReference type="NCBI Taxonomy" id="1048519"/>
    <lineage>
        <taxon>Eukaryota</taxon>
        <taxon>Fungi</taxon>
        <taxon>Dikarya</taxon>
        <taxon>Ascomycota</taxon>
        <taxon>Pezizomycotina</taxon>
        <taxon>Dothideomycetes</taxon>
        <taxon>Dothideomycetes incertae sedis</taxon>
        <taxon>Trypetheliales</taxon>
        <taxon>Trypetheliaceae</taxon>
        <taxon>Viridothelium</taxon>
    </lineage>
</organism>